<dbReference type="EMBL" id="MU006094">
    <property type="protein sequence ID" value="KAF2839576.1"/>
    <property type="molecule type" value="Genomic_DNA"/>
</dbReference>
<feature type="domain" description="DNA repair protein rhp7 treble clef" evidence="2">
    <location>
        <begin position="154"/>
        <end position="191"/>
    </location>
</feature>
<evidence type="ECO:0000259" key="2">
    <source>
        <dbReference type="Pfam" id="PF23550"/>
    </source>
</evidence>
<dbReference type="OrthoDB" id="1924287at2759"/>
<reference evidence="3" key="1">
    <citation type="journal article" date="2020" name="Stud. Mycol.">
        <title>101 Dothideomycetes genomes: a test case for predicting lifestyles and emergence of pathogens.</title>
        <authorList>
            <person name="Haridas S."/>
            <person name="Albert R."/>
            <person name="Binder M."/>
            <person name="Bloem J."/>
            <person name="Labutti K."/>
            <person name="Salamov A."/>
            <person name="Andreopoulos B."/>
            <person name="Baker S."/>
            <person name="Barry K."/>
            <person name="Bills G."/>
            <person name="Bluhm B."/>
            <person name="Cannon C."/>
            <person name="Castanera R."/>
            <person name="Culley D."/>
            <person name="Daum C."/>
            <person name="Ezra D."/>
            <person name="Gonzalez J."/>
            <person name="Henrissat B."/>
            <person name="Kuo A."/>
            <person name="Liang C."/>
            <person name="Lipzen A."/>
            <person name="Lutzoni F."/>
            <person name="Magnuson J."/>
            <person name="Mondo S."/>
            <person name="Nolan M."/>
            <person name="Ohm R."/>
            <person name="Pangilinan J."/>
            <person name="Park H.-J."/>
            <person name="Ramirez L."/>
            <person name="Alfaro M."/>
            <person name="Sun H."/>
            <person name="Tritt A."/>
            <person name="Yoshinaga Y."/>
            <person name="Zwiers L.-H."/>
            <person name="Turgeon B."/>
            <person name="Goodwin S."/>
            <person name="Spatafora J."/>
            <person name="Crous P."/>
            <person name="Grigoriev I."/>
        </authorList>
    </citation>
    <scope>NUCLEOTIDE SEQUENCE</scope>
    <source>
        <strain evidence="3">CBS 101060</strain>
    </source>
</reference>
<feature type="region of interest" description="Disordered" evidence="1">
    <location>
        <begin position="192"/>
        <end position="222"/>
    </location>
</feature>
<feature type="compositionally biased region" description="Basic and acidic residues" evidence="1">
    <location>
        <begin position="88"/>
        <end position="99"/>
    </location>
</feature>
<dbReference type="GO" id="GO:0031146">
    <property type="term" value="P:SCF-dependent proteasomal ubiquitin-dependent protein catabolic process"/>
    <property type="evidence" value="ECO:0007669"/>
    <property type="project" value="TreeGrafter"/>
</dbReference>
<dbReference type="SUPFAM" id="SSF52047">
    <property type="entry name" value="RNI-like"/>
    <property type="match status" value="1"/>
</dbReference>
<dbReference type="PANTHER" id="PTHR13318">
    <property type="entry name" value="PARTNER OF PAIRED, ISOFORM B-RELATED"/>
    <property type="match status" value="1"/>
</dbReference>
<protein>
    <submittedName>
        <fullName evidence="3">RNI-like protein</fullName>
    </submittedName>
</protein>
<feature type="region of interest" description="Disordered" evidence="1">
    <location>
        <begin position="39"/>
        <end position="99"/>
    </location>
</feature>
<evidence type="ECO:0000313" key="4">
    <source>
        <dbReference type="Proteomes" id="UP000799429"/>
    </source>
</evidence>
<gene>
    <name evidence="3" type="ORF">M501DRAFT_1003007</name>
</gene>
<dbReference type="FunFam" id="3.80.10.10:FF:000601">
    <property type="entry name" value="DNA repair protein Rad7, protein"/>
    <property type="match status" value="1"/>
</dbReference>
<proteinExistence type="predicted"/>
<comment type="caution">
    <text evidence="3">The sequence shown here is derived from an EMBL/GenBank/DDBJ whole genome shotgun (WGS) entry which is preliminary data.</text>
</comment>
<dbReference type="Proteomes" id="UP000799429">
    <property type="component" value="Unassembled WGS sequence"/>
</dbReference>
<keyword evidence="4" id="KW-1185">Reference proteome</keyword>
<dbReference type="Gene3D" id="3.80.10.10">
    <property type="entry name" value="Ribonuclease Inhibitor"/>
    <property type="match status" value="2"/>
</dbReference>
<accession>A0A9P4VNC3</accession>
<dbReference type="AlphaFoldDB" id="A0A9P4VNC3"/>
<feature type="compositionally biased region" description="Acidic residues" evidence="1">
    <location>
        <begin position="62"/>
        <end position="75"/>
    </location>
</feature>
<dbReference type="InterPro" id="IPR032675">
    <property type="entry name" value="LRR_dom_sf"/>
</dbReference>
<dbReference type="InterPro" id="IPR006553">
    <property type="entry name" value="Leu-rich_rpt_Cys-con_subtyp"/>
</dbReference>
<dbReference type="InterPro" id="IPR056451">
    <property type="entry name" value="Znf_Tbcl_Rhp7"/>
</dbReference>
<feature type="compositionally biased region" description="Basic residues" evidence="1">
    <location>
        <begin position="198"/>
        <end position="211"/>
    </location>
</feature>
<sequence length="642" mass="71617">MSNRNRNLNRIRGPHSALTDFLAANNISAGQIRDDYQRRLQQAQQREEQERIANGETATVKEEDEEMVEAEDEIVAESSTAARARGRRATDDAAAAKKKAQEEKAIAKIKKSKEFAKRKAAKKLGDDDDENDDYNDEDDDFLAREMYKKAKAMPGQLDNCEICNKRFTVTPYSKTGPDGGLLCTPCGKNITKDDKSAKKPQKKPAGRKRRKLESDKLDGLASRGPKTLQQLCIEKVVTHHDELDELGDLPQPVLERLSEIFTKKRVMNSQTLPLFLRPDLDAVIIHDAAYLETEDYQQIFAVIPHIENIVLKNACQFKDENISYIVEKANNLKHLKLYAANLVSEEGWIQLIKSRGAQLESLKLQWLDQPFSDIVVFQLSVFCKNLTRLKFKLCRSLTEVAINALAEMCQLEHLSLQATADISSPCLINLIKSIGPNLRTLSLEDFSFADDEVLNQIHESCTELRKLRFTNNDNCTDAAYATLFTNWPNPPLRFVDFNSTRDIDNSNPHGPADAVGLADKGLKALMAHSGAKLETVDLASCRHISKNALHDVFDGVKQYPELREVNLSFMQNVDQLAIVGIFKSSPALKKLIAFGCFNVEDVVVPAGIVLIGIPRAQDAIEQVGEGWVSVENALGAMVQAAA</sequence>
<dbReference type="PANTHER" id="PTHR13318:SF234">
    <property type="entry name" value="RNI-LIKE PROTEIN"/>
    <property type="match status" value="1"/>
</dbReference>
<evidence type="ECO:0000313" key="3">
    <source>
        <dbReference type="EMBL" id="KAF2839576.1"/>
    </source>
</evidence>
<name>A0A9P4VNC3_9PEZI</name>
<dbReference type="Pfam" id="PF23550">
    <property type="entry name" value="zf_Tbcl_Rhp7"/>
    <property type="match status" value="1"/>
</dbReference>
<organism evidence="3 4">
    <name type="scientific">Patellaria atrata CBS 101060</name>
    <dbReference type="NCBI Taxonomy" id="1346257"/>
    <lineage>
        <taxon>Eukaryota</taxon>
        <taxon>Fungi</taxon>
        <taxon>Dikarya</taxon>
        <taxon>Ascomycota</taxon>
        <taxon>Pezizomycotina</taxon>
        <taxon>Dothideomycetes</taxon>
        <taxon>Dothideomycetes incertae sedis</taxon>
        <taxon>Patellariales</taxon>
        <taxon>Patellariaceae</taxon>
        <taxon>Patellaria</taxon>
    </lineage>
</organism>
<dbReference type="SMART" id="SM00367">
    <property type="entry name" value="LRR_CC"/>
    <property type="match status" value="6"/>
</dbReference>
<evidence type="ECO:0000256" key="1">
    <source>
        <dbReference type="SAM" id="MobiDB-lite"/>
    </source>
</evidence>
<dbReference type="GO" id="GO:0019005">
    <property type="term" value="C:SCF ubiquitin ligase complex"/>
    <property type="evidence" value="ECO:0007669"/>
    <property type="project" value="TreeGrafter"/>
</dbReference>